<dbReference type="GO" id="GO:0006465">
    <property type="term" value="P:signal peptide processing"/>
    <property type="evidence" value="ECO:0007669"/>
    <property type="project" value="UniProtKB-UniRule"/>
</dbReference>
<dbReference type="EMBL" id="LYPB01000073">
    <property type="protein sequence ID" value="OAS17224.1"/>
    <property type="molecule type" value="Genomic_DNA"/>
</dbReference>
<dbReference type="OrthoDB" id="2860586at2"/>
<dbReference type="Proteomes" id="UP000078454">
    <property type="component" value="Unassembled WGS sequence"/>
</dbReference>
<dbReference type="AlphaFoldDB" id="A0A198A6Y2"/>
<dbReference type="GO" id="GO:0004252">
    <property type="term" value="F:serine-type endopeptidase activity"/>
    <property type="evidence" value="ECO:0007669"/>
    <property type="project" value="UniProtKB-UniRule"/>
</dbReference>
<dbReference type="GO" id="GO:0009003">
    <property type="term" value="F:signal peptidase activity"/>
    <property type="evidence" value="ECO:0007669"/>
    <property type="project" value="UniProtKB-EC"/>
</dbReference>
<dbReference type="EC" id="3.4.21.89" evidence="1"/>
<accession>A0A198A6Y2</accession>
<protein>
    <recommendedName>
        <fullName evidence="1">Signal peptidase I</fullName>
        <ecNumber evidence="1">3.4.21.89</ecNumber>
    </recommendedName>
</protein>
<sequence>MLDDKGIDQIIVRTIEKKGWIDLPAQGMSMYPFIIKGDICRFVRIEASVMKVGDVLLFRAKHGHLIAHRLTQTVMNNQQPHYLCKGDTNVTHDEWIAQDQIIGTLIWINRHGRLIRMTNLASRMWSWAIRSLPLLSRLVQCLVRSQLAKS</sequence>
<evidence type="ECO:0000313" key="3">
    <source>
        <dbReference type="Proteomes" id="UP000078454"/>
    </source>
</evidence>
<dbReference type="NCBIfam" id="TIGR02228">
    <property type="entry name" value="sigpep_I_arch"/>
    <property type="match status" value="1"/>
</dbReference>
<keyword evidence="3" id="KW-1185">Reference proteome</keyword>
<proteinExistence type="predicted"/>
<gene>
    <name evidence="2" type="ORF">A8708_03125</name>
</gene>
<reference evidence="2 3" key="1">
    <citation type="submission" date="2016-05" db="EMBL/GenBank/DDBJ databases">
        <title>Paenibacillus sp. 1ZS3-15 nov., isolated from the rhizosphere soil.</title>
        <authorList>
            <person name="Zhang X.X."/>
            <person name="Zhang J."/>
        </authorList>
    </citation>
    <scope>NUCLEOTIDE SEQUENCE [LARGE SCALE GENOMIC DNA]</scope>
    <source>
        <strain evidence="2 3">1ZS3-15</strain>
    </source>
</reference>
<evidence type="ECO:0000256" key="1">
    <source>
        <dbReference type="NCBIfam" id="TIGR02228"/>
    </source>
</evidence>
<dbReference type="STRING" id="1850517.A8708_03125"/>
<name>A0A198A6Y2_9BACL</name>
<dbReference type="CDD" id="cd06462">
    <property type="entry name" value="Peptidase_S24_S26"/>
    <property type="match status" value="1"/>
</dbReference>
<organism evidence="2 3">
    <name type="scientific">Paenibacillus oryzisoli</name>
    <dbReference type="NCBI Taxonomy" id="1850517"/>
    <lineage>
        <taxon>Bacteria</taxon>
        <taxon>Bacillati</taxon>
        <taxon>Bacillota</taxon>
        <taxon>Bacilli</taxon>
        <taxon>Bacillales</taxon>
        <taxon>Paenibacillaceae</taxon>
        <taxon>Paenibacillus</taxon>
    </lineage>
</organism>
<evidence type="ECO:0000313" key="2">
    <source>
        <dbReference type="EMBL" id="OAS17224.1"/>
    </source>
</evidence>
<dbReference type="RefSeq" id="WP_068666658.1">
    <property type="nucleotide sequence ID" value="NZ_LYPB01000073.1"/>
</dbReference>
<dbReference type="GO" id="GO:0016020">
    <property type="term" value="C:membrane"/>
    <property type="evidence" value="ECO:0007669"/>
    <property type="project" value="UniProtKB-UniRule"/>
</dbReference>
<dbReference type="InterPro" id="IPR001733">
    <property type="entry name" value="Peptidase_S26B"/>
</dbReference>
<comment type="caution">
    <text evidence="2">The sequence shown here is derived from an EMBL/GenBank/DDBJ whole genome shotgun (WGS) entry which is preliminary data.</text>
</comment>